<evidence type="ECO:0000313" key="13">
    <source>
        <dbReference type="Proteomes" id="UP001374579"/>
    </source>
</evidence>
<comment type="similarity">
    <text evidence="2 11">Belongs to the mitochondrial carrier (TC 2.A.29) family.</text>
</comment>
<keyword evidence="13" id="KW-1185">Reference proteome</keyword>
<evidence type="ECO:0000256" key="6">
    <source>
        <dbReference type="ARBA" id="ARBA00022792"/>
    </source>
</evidence>
<evidence type="ECO:0000256" key="5">
    <source>
        <dbReference type="ARBA" id="ARBA00022737"/>
    </source>
</evidence>
<dbReference type="GO" id="GO:0015218">
    <property type="term" value="F:pyrimidine nucleotide transmembrane transporter activity"/>
    <property type="evidence" value="ECO:0007669"/>
    <property type="project" value="InterPro"/>
</dbReference>
<keyword evidence="6" id="KW-0999">Mitochondrion inner membrane</keyword>
<dbReference type="PANTHER" id="PTHR45829">
    <property type="entry name" value="MITOCHONDRIAL CARRIER PROTEIN RIM2"/>
    <property type="match status" value="1"/>
</dbReference>
<keyword evidence="8" id="KW-0496">Mitochondrion</keyword>
<proteinExistence type="inferred from homology"/>
<dbReference type="AlphaFoldDB" id="A0AAN9G3X2"/>
<evidence type="ECO:0000256" key="11">
    <source>
        <dbReference type="RuleBase" id="RU000488"/>
    </source>
</evidence>
<evidence type="ECO:0000256" key="10">
    <source>
        <dbReference type="PROSITE-ProRule" id="PRU00282"/>
    </source>
</evidence>
<feature type="repeat" description="Solcar" evidence="10">
    <location>
        <begin position="147"/>
        <end position="232"/>
    </location>
</feature>
<evidence type="ECO:0000256" key="9">
    <source>
        <dbReference type="ARBA" id="ARBA00023136"/>
    </source>
</evidence>
<keyword evidence="5" id="KW-0677">Repeat</keyword>
<dbReference type="GO" id="GO:1990519">
    <property type="term" value="P:pyrimidine nucleotide import into mitochondrion"/>
    <property type="evidence" value="ECO:0007669"/>
    <property type="project" value="TreeGrafter"/>
</dbReference>
<dbReference type="PROSITE" id="PS50920">
    <property type="entry name" value="SOLCAR"/>
    <property type="match status" value="3"/>
</dbReference>
<feature type="repeat" description="Solcar" evidence="10">
    <location>
        <begin position="5"/>
        <end position="139"/>
    </location>
</feature>
<dbReference type="InterPro" id="IPR018108">
    <property type="entry name" value="MCP_transmembrane"/>
</dbReference>
<keyword evidence="3 11" id="KW-0813">Transport</keyword>
<dbReference type="EMBL" id="JBAMIC010000019">
    <property type="protein sequence ID" value="KAK7093842.1"/>
    <property type="molecule type" value="Genomic_DNA"/>
</dbReference>
<evidence type="ECO:0000256" key="3">
    <source>
        <dbReference type="ARBA" id="ARBA00022448"/>
    </source>
</evidence>
<keyword evidence="4 10" id="KW-0812">Transmembrane</keyword>
<evidence type="ECO:0000256" key="8">
    <source>
        <dbReference type="ARBA" id="ARBA00023128"/>
    </source>
</evidence>
<name>A0AAN9G3X2_9CAEN</name>
<dbReference type="Gene3D" id="1.50.40.10">
    <property type="entry name" value="Mitochondrial carrier domain"/>
    <property type="match status" value="2"/>
</dbReference>
<dbReference type="PANTHER" id="PTHR45829:SF4">
    <property type="entry name" value="MITOCHONDRIAL CARRIER PROTEIN RIM2"/>
    <property type="match status" value="1"/>
</dbReference>
<dbReference type="InterPro" id="IPR049562">
    <property type="entry name" value="SLC25A33/36-like"/>
</dbReference>
<feature type="repeat" description="Solcar" evidence="10">
    <location>
        <begin position="256"/>
        <end position="340"/>
    </location>
</feature>
<dbReference type="SUPFAM" id="SSF103506">
    <property type="entry name" value="Mitochondrial carrier"/>
    <property type="match status" value="1"/>
</dbReference>
<comment type="caution">
    <text evidence="12">The sequence shown here is derived from an EMBL/GenBank/DDBJ whole genome shotgun (WGS) entry which is preliminary data.</text>
</comment>
<accession>A0AAN9G3X2</accession>
<gene>
    <name evidence="12" type="ORF">V1264_007529</name>
</gene>
<keyword evidence="7" id="KW-1133">Transmembrane helix</keyword>
<dbReference type="Pfam" id="PF00153">
    <property type="entry name" value="Mito_carr"/>
    <property type="match status" value="4"/>
</dbReference>
<reference evidence="12 13" key="1">
    <citation type="submission" date="2024-02" db="EMBL/GenBank/DDBJ databases">
        <title>Chromosome-scale genome assembly of the rough periwinkle Littorina saxatilis.</title>
        <authorList>
            <person name="De Jode A."/>
            <person name="Faria R."/>
            <person name="Formenti G."/>
            <person name="Sims Y."/>
            <person name="Smith T.P."/>
            <person name="Tracey A."/>
            <person name="Wood J.M.D."/>
            <person name="Zagrodzka Z.B."/>
            <person name="Johannesson K."/>
            <person name="Butlin R.K."/>
            <person name="Leder E.H."/>
        </authorList>
    </citation>
    <scope>NUCLEOTIDE SEQUENCE [LARGE SCALE GENOMIC DNA]</scope>
    <source>
        <strain evidence="12">Snail1</strain>
        <tissue evidence="12">Muscle</tissue>
    </source>
</reference>
<dbReference type="FunFam" id="1.50.40.10:FF:000028">
    <property type="entry name" value="Solute carrier family 25 member 33"/>
    <property type="match status" value="1"/>
</dbReference>
<evidence type="ECO:0000256" key="2">
    <source>
        <dbReference type="ARBA" id="ARBA00006375"/>
    </source>
</evidence>
<dbReference type="GO" id="GO:0005743">
    <property type="term" value="C:mitochondrial inner membrane"/>
    <property type="evidence" value="ECO:0007669"/>
    <property type="project" value="UniProtKB-SubCell"/>
</dbReference>
<dbReference type="InterPro" id="IPR023395">
    <property type="entry name" value="MCP_dom_sf"/>
</dbReference>
<evidence type="ECO:0000256" key="1">
    <source>
        <dbReference type="ARBA" id="ARBA00004448"/>
    </source>
</evidence>
<dbReference type="Proteomes" id="UP001374579">
    <property type="component" value="Unassembled WGS sequence"/>
</dbReference>
<organism evidence="12 13">
    <name type="scientific">Littorina saxatilis</name>
    <dbReference type="NCBI Taxonomy" id="31220"/>
    <lineage>
        <taxon>Eukaryota</taxon>
        <taxon>Metazoa</taxon>
        <taxon>Spiralia</taxon>
        <taxon>Lophotrochozoa</taxon>
        <taxon>Mollusca</taxon>
        <taxon>Gastropoda</taxon>
        <taxon>Caenogastropoda</taxon>
        <taxon>Littorinimorpha</taxon>
        <taxon>Littorinoidea</taxon>
        <taxon>Littorinidae</taxon>
        <taxon>Littorina</taxon>
    </lineage>
</organism>
<evidence type="ECO:0000313" key="12">
    <source>
        <dbReference type="EMBL" id="KAK7093842.1"/>
    </source>
</evidence>
<protein>
    <submittedName>
        <fullName evidence="12">Uncharacterized protein</fullName>
    </submittedName>
</protein>
<evidence type="ECO:0000256" key="7">
    <source>
        <dbReference type="ARBA" id="ARBA00022989"/>
    </source>
</evidence>
<sequence>MEAKKGNVIHIVAGGAGGTAGAVVTCPLEVVKTRLQSSAGTTLNHLYLNPTAQIRLPFQPSVAQIHCCTSYNSNIPVDRPIPAVLHHGGSKTAGIIFCLRHILQTEGVRGLFKGLGPNLVGVAPSRAIYFGAYAKSKRTLNEVLTPDTPIVHLCSAIVAGVSAATCTNPLWLIKTRLQLDQKIEDRLTYRECVRRIAKQGGIRGFYKGLSASYYGVSETVIHLVIYEAVKAHLTQKDNGNGRAPDMQNGKNEMQTIDFFKFMLAGAISKSFATCVAYPHEVARTRLREEGNKYKSFFQTLNLVVQEEGARGLYRGLVTQLVRQIPNTAIVMATYELVVHMLSKCMEDSAARKDALHSDIPVCDVARTTD</sequence>
<comment type="subcellular location">
    <subcellularLocation>
        <location evidence="1">Mitochondrion inner membrane</location>
        <topology evidence="1">Multi-pass membrane protein</topology>
    </subcellularLocation>
</comment>
<evidence type="ECO:0000256" key="4">
    <source>
        <dbReference type="ARBA" id="ARBA00022692"/>
    </source>
</evidence>
<keyword evidence="9 10" id="KW-0472">Membrane</keyword>